<keyword evidence="5" id="KW-0812">Transmembrane</keyword>
<dbReference type="PROSITE" id="PS00108">
    <property type="entry name" value="PROTEIN_KINASE_ST"/>
    <property type="match status" value="1"/>
</dbReference>
<dbReference type="Pfam" id="PF20703">
    <property type="entry name" value="nSTAND1"/>
    <property type="match status" value="1"/>
</dbReference>
<dbReference type="SMART" id="SM00220">
    <property type="entry name" value="S_TKc"/>
    <property type="match status" value="1"/>
</dbReference>
<dbReference type="PANTHER" id="PTHR43289:SF6">
    <property type="entry name" value="SERINE_THREONINE-PROTEIN KINASE NEKL-3"/>
    <property type="match status" value="1"/>
</dbReference>
<feature type="domain" description="Protein kinase" evidence="6">
    <location>
        <begin position="10"/>
        <end position="289"/>
    </location>
</feature>
<evidence type="ECO:0000259" key="6">
    <source>
        <dbReference type="PROSITE" id="PS50011"/>
    </source>
</evidence>
<keyword evidence="8" id="KW-1185">Reference proteome</keyword>
<dbReference type="InterPro" id="IPR011009">
    <property type="entry name" value="Kinase-like_dom_sf"/>
</dbReference>
<dbReference type="InterPro" id="IPR027417">
    <property type="entry name" value="P-loop_NTPase"/>
</dbReference>
<dbReference type="PANTHER" id="PTHR43289">
    <property type="entry name" value="MITOGEN-ACTIVATED PROTEIN KINASE KINASE KINASE 20-RELATED"/>
    <property type="match status" value="1"/>
</dbReference>
<keyword evidence="3" id="KW-0418">Kinase</keyword>
<dbReference type="OrthoDB" id="235631at2"/>
<dbReference type="SUPFAM" id="SSF52540">
    <property type="entry name" value="P-loop containing nucleoside triphosphate hydrolases"/>
    <property type="match status" value="1"/>
</dbReference>
<comment type="caution">
    <text evidence="7">The sequence shown here is derived from an EMBL/GenBank/DDBJ whole genome shotgun (WGS) entry which is preliminary data.</text>
</comment>
<keyword evidence="5" id="KW-0472">Membrane</keyword>
<evidence type="ECO:0000256" key="3">
    <source>
        <dbReference type="ARBA" id="ARBA00022777"/>
    </source>
</evidence>
<evidence type="ECO:0000313" key="8">
    <source>
        <dbReference type="Proteomes" id="UP000231553"/>
    </source>
</evidence>
<keyword evidence="2" id="KW-0547">Nucleotide-binding</keyword>
<organism evidence="7 8">
    <name type="scientific">Pseudooceanicola lipolyticus</name>
    <dbReference type="NCBI Taxonomy" id="2029104"/>
    <lineage>
        <taxon>Bacteria</taxon>
        <taxon>Pseudomonadati</taxon>
        <taxon>Pseudomonadota</taxon>
        <taxon>Alphaproteobacteria</taxon>
        <taxon>Rhodobacterales</taxon>
        <taxon>Paracoccaceae</taxon>
        <taxon>Pseudooceanicola</taxon>
    </lineage>
</organism>
<dbReference type="RefSeq" id="WP_133119952.1">
    <property type="nucleotide sequence ID" value="NZ_PGTB01000202.1"/>
</dbReference>
<dbReference type="EMBL" id="PGTB01000202">
    <property type="protein sequence ID" value="PJE34304.1"/>
    <property type="molecule type" value="Genomic_DNA"/>
</dbReference>
<sequence length="782" mass="85341">MELPDYVGRYVVRRKIARGGFAVVALAWDEELAADVAIKILDYRGEHDESLKQRFVEEARLLRRIKSYSIVGVHDVGRLSDGRPYFVMDHADLGTLTDRVAARSGMSGLPSGDLVQLVDALASGLSAIHRAGVVHRDIKPENILFQTVGFRAVPAAMAGSDDVTVLDPVPPPSSRKSPDRVMIGDLGIASDLLGNTQTSLILGGTPAYMAPEQYEADGGVSPAADVYSATAVLWYAITGSRPPDAVAIGEAVERLAEPWRDFFLRGMSADPTERFDDIEAWSRAAHDAMARIAAEAPDPGEGLTEGQAIASPGADCPYRGLSSFQPEDADRFFGREEMVADLIKRLQSQKVLVVGGSSGSGKSSLVRAGLIASLRDGAIPGSENWRVELFTPGRDALSELYFRLRGDADHVRVRLEEFVARPSVARQVLGDEAGAPLLLAIDQFEELCTLNEPKVAEGFVDALAAITDPADSHVRIVIAVRADYYPNCAQFPWLAEAVSRNQVLVGPMTAGDLRRAIVEPARRAGFYVEQHLVDAIVSEAGLDAGVLPLISHALVETWMRRMGATLTYEGYRASGGMAGAIRQTADAVFDSDFNDAERRVAKRLLLSLVTPGEGGGDARRILARSEIEGDADAEIMDQVVKRLTEARLLTIDDKTIQITHEALLRSWPRLSRWIEDSRADLRMRLRVVQMAEEWIESGRDPEMLLRGARLDYTLEWLENNADKTGAKERAFLIASTDARDAEREERDRRRRHLRRLQIAAVSALGVLAAGATAASFVAFNQS</sequence>
<evidence type="ECO:0000313" key="7">
    <source>
        <dbReference type="EMBL" id="PJE34304.1"/>
    </source>
</evidence>
<evidence type="ECO:0000256" key="4">
    <source>
        <dbReference type="ARBA" id="ARBA00022840"/>
    </source>
</evidence>
<dbReference type="GO" id="GO:0005524">
    <property type="term" value="F:ATP binding"/>
    <property type="evidence" value="ECO:0007669"/>
    <property type="project" value="UniProtKB-KW"/>
</dbReference>
<dbReference type="GO" id="GO:0004674">
    <property type="term" value="F:protein serine/threonine kinase activity"/>
    <property type="evidence" value="ECO:0007669"/>
    <property type="project" value="TreeGrafter"/>
</dbReference>
<reference evidence="7 8" key="1">
    <citation type="journal article" date="2018" name="Int. J. Syst. Evol. Microbiol.">
        <title>Pseudooceanicola lipolyticus sp. nov., a marine alphaproteobacterium, reclassification of Oceanicola flagellatus as Pseudooceanicola flagellatus comb. nov. and emended description of the genus Pseudooceanicola.</title>
        <authorList>
            <person name="Huang M.-M."/>
            <person name="Guo L.-L."/>
            <person name="Wu Y.-H."/>
            <person name="Lai Q.-L."/>
            <person name="Shao Z.-Z."/>
            <person name="Wang C.-S."/>
            <person name="Wu M."/>
            <person name="Xu X.-W."/>
        </authorList>
    </citation>
    <scope>NUCLEOTIDE SEQUENCE [LARGE SCALE GENOMIC DNA]</scope>
    <source>
        <strain evidence="7 8">157</strain>
    </source>
</reference>
<dbReference type="CDD" id="cd14014">
    <property type="entry name" value="STKc_PknB_like"/>
    <property type="match status" value="1"/>
</dbReference>
<name>A0A2M8IUT3_9RHOB</name>
<evidence type="ECO:0000256" key="1">
    <source>
        <dbReference type="ARBA" id="ARBA00022679"/>
    </source>
</evidence>
<dbReference type="AlphaFoldDB" id="A0A2M8IUT3"/>
<dbReference type="SUPFAM" id="SSF56112">
    <property type="entry name" value="Protein kinase-like (PK-like)"/>
    <property type="match status" value="1"/>
</dbReference>
<keyword evidence="5" id="KW-1133">Transmembrane helix</keyword>
<evidence type="ECO:0000256" key="5">
    <source>
        <dbReference type="SAM" id="Phobius"/>
    </source>
</evidence>
<feature type="transmembrane region" description="Helical" evidence="5">
    <location>
        <begin position="756"/>
        <end position="779"/>
    </location>
</feature>
<protein>
    <recommendedName>
        <fullName evidence="6">Protein kinase domain-containing protein</fullName>
    </recommendedName>
</protein>
<dbReference type="Pfam" id="PF00069">
    <property type="entry name" value="Pkinase"/>
    <property type="match status" value="1"/>
</dbReference>
<gene>
    <name evidence="7" type="ORF">CVM52_22965</name>
</gene>
<dbReference type="InterPro" id="IPR008271">
    <property type="entry name" value="Ser/Thr_kinase_AS"/>
</dbReference>
<evidence type="ECO:0000256" key="2">
    <source>
        <dbReference type="ARBA" id="ARBA00022741"/>
    </source>
</evidence>
<feature type="non-terminal residue" evidence="7">
    <location>
        <position position="782"/>
    </location>
</feature>
<proteinExistence type="predicted"/>
<accession>A0A2M8IUT3</accession>
<dbReference type="Gene3D" id="1.10.510.10">
    <property type="entry name" value="Transferase(Phosphotransferase) domain 1"/>
    <property type="match status" value="1"/>
</dbReference>
<keyword evidence="1" id="KW-0808">Transferase</keyword>
<dbReference type="InterPro" id="IPR049052">
    <property type="entry name" value="nSTAND1"/>
</dbReference>
<dbReference type="Gene3D" id="3.30.200.20">
    <property type="entry name" value="Phosphorylase Kinase, domain 1"/>
    <property type="match status" value="1"/>
</dbReference>
<dbReference type="InterPro" id="IPR000719">
    <property type="entry name" value="Prot_kinase_dom"/>
</dbReference>
<dbReference type="Gene3D" id="3.40.50.300">
    <property type="entry name" value="P-loop containing nucleotide triphosphate hydrolases"/>
    <property type="match status" value="1"/>
</dbReference>
<dbReference type="PROSITE" id="PS50011">
    <property type="entry name" value="PROTEIN_KINASE_DOM"/>
    <property type="match status" value="1"/>
</dbReference>
<dbReference type="Proteomes" id="UP000231553">
    <property type="component" value="Unassembled WGS sequence"/>
</dbReference>
<keyword evidence="4" id="KW-0067">ATP-binding</keyword>